<gene>
    <name evidence="1" type="ORF">CGI_10020299</name>
</gene>
<organism evidence="1">
    <name type="scientific">Magallana gigas</name>
    <name type="common">Pacific oyster</name>
    <name type="synonym">Crassostrea gigas</name>
    <dbReference type="NCBI Taxonomy" id="29159"/>
    <lineage>
        <taxon>Eukaryota</taxon>
        <taxon>Metazoa</taxon>
        <taxon>Spiralia</taxon>
        <taxon>Lophotrochozoa</taxon>
        <taxon>Mollusca</taxon>
        <taxon>Bivalvia</taxon>
        <taxon>Autobranchia</taxon>
        <taxon>Pteriomorphia</taxon>
        <taxon>Ostreida</taxon>
        <taxon>Ostreoidea</taxon>
        <taxon>Ostreidae</taxon>
        <taxon>Magallana</taxon>
    </lineage>
</organism>
<dbReference type="HOGENOM" id="CLU_018414_0_0_1"/>
<dbReference type="InParanoid" id="K1QF72"/>
<evidence type="ECO:0000313" key="1">
    <source>
        <dbReference type="EMBL" id="EKC35532.1"/>
    </source>
</evidence>
<accession>K1QF72</accession>
<proteinExistence type="predicted"/>
<name>K1QF72_MAGGI</name>
<dbReference type="InterPro" id="IPR035983">
    <property type="entry name" value="Hect_E3_ubiquitin_ligase"/>
</dbReference>
<protein>
    <recommendedName>
        <fullName evidence="2">HECT domain-containing protein</fullName>
    </recommendedName>
</protein>
<reference evidence="1" key="1">
    <citation type="journal article" date="2012" name="Nature">
        <title>The oyster genome reveals stress adaptation and complexity of shell formation.</title>
        <authorList>
            <person name="Zhang G."/>
            <person name="Fang X."/>
            <person name="Guo X."/>
            <person name="Li L."/>
            <person name="Luo R."/>
            <person name="Xu F."/>
            <person name="Yang P."/>
            <person name="Zhang L."/>
            <person name="Wang X."/>
            <person name="Qi H."/>
            <person name="Xiong Z."/>
            <person name="Que H."/>
            <person name="Xie Y."/>
            <person name="Holland P.W."/>
            <person name="Paps J."/>
            <person name="Zhu Y."/>
            <person name="Wu F."/>
            <person name="Chen Y."/>
            <person name="Wang J."/>
            <person name="Peng C."/>
            <person name="Meng J."/>
            <person name="Yang L."/>
            <person name="Liu J."/>
            <person name="Wen B."/>
            <person name="Zhang N."/>
            <person name="Huang Z."/>
            <person name="Zhu Q."/>
            <person name="Feng Y."/>
            <person name="Mount A."/>
            <person name="Hedgecock D."/>
            <person name="Xu Z."/>
            <person name="Liu Y."/>
            <person name="Domazet-Loso T."/>
            <person name="Du Y."/>
            <person name="Sun X."/>
            <person name="Zhang S."/>
            <person name="Liu B."/>
            <person name="Cheng P."/>
            <person name="Jiang X."/>
            <person name="Li J."/>
            <person name="Fan D."/>
            <person name="Wang W."/>
            <person name="Fu W."/>
            <person name="Wang T."/>
            <person name="Wang B."/>
            <person name="Zhang J."/>
            <person name="Peng Z."/>
            <person name="Li Y."/>
            <person name="Li N."/>
            <person name="Wang J."/>
            <person name="Chen M."/>
            <person name="He Y."/>
            <person name="Tan F."/>
            <person name="Song X."/>
            <person name="Zheng Q."/>
            <person name="Huang R."/>
            <person name="Yang H."/>
            <person name="Du X."/>
            <person name="Chen L."/>
            <person name="Yang M."/>
            <person name="Gaffney P.M."/>
            <person name="Wang S."/>
            <person name="Luo L."/>
            <person name="She Z."/>
            <person name="Ming Y."/>
            <person name="Huang W."/>
            <person name="Zhang S."/>
            <person name="Huang B."/>
            <person name="Zhang Y."/>
            <person name="Qu T."/>
            <person name="Ni P."/>
            <person name="Miao G."/>
            <person name="Wang J."/>
            <person name="Wang Q."/>
            <person name="Steinberg C.E."/>
            <person name="Wang H."/>
            <person name="Li N."/>
            <person name="Qian L."/>
            <person name="Zhang G."/>
            <person name="Li Y."/>
            <person name="Yang H."/>
            <person name="Liu X."/>
            <person name="Wang J."/>
            <person name="Yin Y."/>
            <person name="Wang J."/>
        </authorList>
    </citation>
    <scope>NUCLEOTIDE SEQUENCE [LARGE SCALE GENOMIC DNA]</scope>
    <source>
        <strain evidence="1">05x7-T-G4-1.051#20</strain>
    </source>
</reference>
<dbReference type="AlphaFoldDB" id="K1QF72"/>
<sequence>MTDADLKDYLQKRGDRFALRDFLTDGLEKPKTRKASLMDRLRDTLRSSRASYTDTSNEETESVAKKITKLSAKKKEHKVHLGWYHFDEGKKMYVHVRAKAGGGKRTVMLNRSLIKQSFIKEYLNLFFSDGESQQGFPTETEHEETTLGDIIDKAKLQFVHFYLGEATVTPTIPIIPIVRKPNKFSIVVHRGQVLRELIKIFKENSDVDFKKDIILASIILPNREREQAYESGGVMRDMLSEFWEDFYEQCTTGTDLSIPCLRHDMEVDDWRVVGKIIALGCILQKLLPFRLAPNFLRSSLFGIGSDKLREEFLQFIPKSESGILSNAIGDMEKADMYELLEILSIHDCKFIANDRNQHLSLKYIANAVKRDGQVFKTLAETMIAGQVEFAVDNWHDTSGIIAIIATSLATFGIPLKFLSDGSCLFSSASIATTGNNRFVTELVTHHKI</sequence>
<dbReference type="EMBL" id="JH817639">
    <property type="protein sequence ID" value="EKC35532.1"/>
    <property type="molecule type" value="Genomic_DNA"/>
</dbReference>
<dbReference type="GO" id="GO:0004842">
    <property type="term" value="F:ubiquitin-protein transferase activity"/>
    <property type="evidence" value="ECO:0007669"/>
    <property type="project" value="InterPro"/>
</dbReference>
<evidence type="ECO:0008006" key="2">
    <source>
        <dbReference type="Google" id="ProtNLM"/>
    </source>
</evidence>
<dbReference type="SUPFAM" id="SSF56204">
    <property type="entry name" value="Hect, E3 ligase catalytic domain"/>
    <property type="match status" value="1"/>
</dbReference>